<feature type="region of interest" description="Disordered" evidence="1">
    <location>
        <begin position="1"/>
        <end position="104"/>
    </location>
</feature>
<feature type="region of interest" description="Disordered" evidence="1">
    <location>
        <begin position="286"/>
        <end position="305"/>
    </location>
</feature>
<name>A0ABW8HB47_9ACTN</name>
<evidence type="ECO:0000313" key="2">
    <source>
        <dbReference type="EMBL" id="MFJ6037989.1"/>
    </source>
</evidence>
<organism evidence="2 3">
    <name type="scientific">Streptomyces ardesiacus</name>
    <dbReference type="NCBI Taxonomy" id="285564"/>
    <lineage>
        <taxon>Bacteria</taxon>
        <taxon>Bacillati</taxon>
        <taxon>Actinomycetota</taxon>
        <taxon>Actinomycetes</taxon>
        <taxon>Kitasatosporales</taxon>
        <taxon>Streptomycetaceae</taxon>
        <taxon>Streptomyces</taxon>
    </lineage>
</organism>
<evidence type="ECO:0008006" key="4">
    <source>
        <dbReference type="Google" id="ProtNLM"/>
    </source>
</evidence>
<feature type="compositionally biased region" description="Low complexity" evidence="1">
    <location>
        <begin position="76"/>
        <end position="96"/>
    </location>
</feature>
<accession>A0ABW8HB47</accession>
<feature type="compositionally biased region" description="Gly residues" evidence="1">
    <location>
        <begin position="290"/>
        <end position="300"/>
    </location>
</feature>
<evidence type="ECO:0000256" key="1">
    <source>
        <dbReference type="SAM" id="MobiDB-lite"/>
    </source>
</evidence>
<dbReference type="EMBL" id="JBIVPC010000008">
    <property type="protein sequence ID" value="MFJ6037989.1"/>
    <property type="molecule type" value="Genomic_DNA"/>
</dbReference>
<feature type="region of interest" description="Disordered" evidence="1">
    <location>
        <begin position="109"/>
        <end position="128"/>
    </location>
</feature>
<gene>
    <name evidence="2" type="ORF">ACIQFM_17230</name>
</gene>
<dbReference type="Proteomes" id="UP001617907">
    <property type="component" value="Unassembled WGS sequence"/>
</dbReference>
<proteinExistence type="predicted"/>
<sequence length="439" mass="47092">MRAHDLPEALGKETRKGAPAVGRPAIGRPELQPGHPSAPSAALALQRAIGNTATTRVVEESRHRHGAGSGHGRTGAGAAASGTPTVQRAPAPGAAGPKEEAKPTEWFNATTGKWQGGQPDPETMRPAHGGERLLLKPKLEAEYAAKHYTDVGQVPVFKARAYRRKKGPGPASTGRSPELRMLDRLGRLGMSQIRPEGTPHLATSVMPNGRLGIAGNTGRSHVTGAERDNVNQELADVQDESVEPYGQRRMDKDLHKVRAMQAGDYFEGAYNRPQLGAVAKALKNPDWSGSGVGDNNGGQPGSQHGEMTLLGQHIADWKANPRQREQGMKTVDMGGVKLACAACQWAFEAANQFIGSKYGYRVAASGGHGMLFRNWIMPKWLAEVPEARKYVESKIKAKAPGARFYEGSSGALVLYLPKDYKSADADQDPAESESEWEPI</sequence>
<dbReference type="RefSeq" id="WP_159039459.1">
    <property type="nucleotide sequence ID" value="NZ_JBEOTR010000029.1"/>
</dbReference>
<evidence type="ECO:0000313" key="3">
    <source>
        <dbReference type="Proteomes" id="UP001617907"/>
    </source>
</evidence>
<protein>
    <recommendedName>
        <fullName evidence="4">Tox-PL domain-containing protein</fullName>
    </recommendedName>
</protein>
<feature type="compositionally biased region" description="Basic and acidic residues" evidence="1">
    <location>
        <begin position="1"/>
        <end position="16"/>
    </location>
</feature>
<comment type="caution">
    <text evidence="2">The sequence shown here is derived from an EMBL/GenBank/DDBJ whole genome shotgun (WGS) entry which is preliminary data.</text>
</comment>
<keyword evidence="3" id="KW-1185">Reference proteome</keyword>
<reference evidence="2 3" key="1">
    <citation type="submission" date="2024-10" db="EMBL/GenBank/DDBJ databases">
        <title>The Natural Products Discovery Center: Release of the First 8490 Sequenced Strains for Exploring Actinobacteria Biosynthetic Diversity.</title>
        <authorList>
            <person name="Kalkreuter E."/>
            <person name="Kautsar S.A."/>
            <person name="Yang D."/>
            <person name="Bader C.D."/>
            <person name="Teijaro C.N."/>
            <person name="Fluegel L."/>
            <person name="Davis C.M."/>
            <person name="Simpson J.R."/>
            <person name="Lauterbach L."/>
            <person name="Steele A.D."/>
            <person name="Gui C."/>
            <person name="Meng S."/>
            <person name="Li G."/>
            <person name="Viehrig K."/>
            <person name="Ye F."/>
            <person name="Su P."/>
            <person name="Kiefer A.F."/>
            <person name="Nichols A."/>
            <person name="Cepeda A.J."/>
            <person name="Yan W."/>
            <person name="Fan B."/>
            <person name="Jiang Y."/>
            <person name="Adhikari A."/>
            <person name="Zheng C.-J."/>
            <person name="Schuster L."/>
            <person name="Cowan T.M."/>
            <person name="Smanski M.J."/>
            <person name="Chevrette M.G."/>
            <person name="De Carvalho L.P.S."/>
            <person name="Shen B."/>
        </authorList>
    </citation>
    <scope>NUCLEOTIDE SEQUENCE [LARGE SCALE GENOMIC DNA]</scope>
    <source>
        <strain evidence="2 3">NPDC093086</strain>
    </source>
</reference>